<evidence type="ECO:0000256" key="6">
    <source>
        <dbReference type="SAM" id="MobiDB-lite"/>
    </source>
</evidence>
<dbReference type="Pfam" id="PF25601">
    <property type="entry name" value="AAA_lid_14"/>
    <property type="match status" value="1"/>
</dbReference>
<keyword evidence="4" id="KW-0238">DNA-binding</keyword>
<evidence type="ECO:0000313" key="9">
    <source>
        <dbReference type="Proteomes" id="UP000221024"/>
    </source>
</evidence>
<name>A0A2H3NYS5_9BACT</name>
<dbReference type="AlphaFoldDB" id="A0A2H3NYS5"/>
<keyword evidence="5" id="KW-0804">Transcription</keyword>
<dbReference type="GO" id="GO:0043565">
    <property type="term" value="F:sequence-specific DNA binding"/>
    <property type="evidence" value="ECO:0007669"/>
    <property type="project" value="InterPro"/>
</dbReference>
<feature type="region of interest" description="Disordered" evidence="6">
    <location>
        <begin position="387"/>
        <end position="450"/>
    </location>
</feature>
<feature type="domain" description="Sigma-54 factor interaction" evidence="7">
    <location>
        <begin position="12"/>
        <end position="241"/>
    </location>
</feature>
<dbReference type="EMBL" id="PDEP01000011">
    <property type="protein sequence ID" value="PEN05799.1"/>
    <property type="molecule type" value="Genomic_DNA"/>
</dbReference>
<dbReference type="InterPro" id="IPR058031">
    <property type="entry name" value="AAA_lid_NorR"/>
</dbReference>
<dbReference type="PROSITE" id="PS50045">
    <property type="entry name" value="SIGMA54_INTERACT_4"/>
    <property type="match status" value="1"/>
</dbReference>
<dbReference type="PROSITE" id="PS00676">
    <property type="entry name" value="SIGMA54_INTERACT_2"/>
    <property type="match status" value="1"/>
</dbReference>
<protein>
    <submittedName>
        <fullName evidence="8">Sigma-54-dependent Fis family transcriptional regulator</fullName>
    </submittedName>
</protein>
<dbReference type="Gene3D" id="3.40.50.300">
    <property type="entry name" value="P-loop containing nucleotide triphosphate hydrolases"/>
    <property type="match status" value="1"/>
</dbReference>
<dbReference type="Gene3D" id="1.10.8.60">
    <property type="match status" value="1"/>
</dbReference>
<dbReference type="InterPro" id="IPR009057">
    <property type="entry name" value="Homeodomain-like_sf"/>
</dbReference>
<dbReference type="InterPro" id="IPR003593">
    <property type="entry name" value="AAA+_ATPase"/>
</dbReference>
<evidence type="ECO:0000259" key="7">
    <source>
        <dbReference type="PROSITE" id="PS50045"/>
    </source>
</evidence>
<dbReference type="PROSITE" id="PS00675">
    <property type="entry name" value="SIGMA54_INTERACT_1"/>
    <property type="match status" value="1"/>
</dbReference>
<feature type="region of interest" description="Disordered" evidence="6">
    <location>
        <begin position="348"/>
        <end position="369"/>
    </location>
</feature>
<sequence>MDRASIQERFGIVGSSDAIKHVIDRARQVAPTAITVLLQGESGVGKELIAEVIHELSSRRHEDMVIVNCGAIPEGLIESELFGAEKGAYTGAVQQRNGYFEEADGGTIFLDEIGEMPKEAQVRLLRVLESGQFSRVGSSEPLYADVRVVAATNKNLATEVQEGRFRKDLYYRLSTVRIDIPPLRDRPKDIVPIFETYLHRFTQEYESRPKSITDAAKEALEGYNWPGNVRELRNVAEQCVVLLRGDTLSASDVNPLLRDLTSDAADGSASTKLMRISDANTSGSAGADVQERELLYRAILEMRMEMREMKDQLRALASNIGVVVPRRIAERTDFPQDYSDFVVMRNQDAPSSSADAPTPDKYQDEYSDDYDDYDSLIEDVVYEVEGDAADASSQSSPPASSPQHRTKASAERRSAEDTPPATSSRPAQQGSAALTDHPADAPLPTVQEAERQLIRKALRRFDGNRRKTAEALDISERTLYRKLKDMEDID</sequence>
<feature type="compositionally biased region" description="Low complexity" evidence="6">
    <location>
        <begin position="389"/>
        <end position="403"/>
    </location>
</feature>
<comment type="caution">
    <text evidence="8">The sequence shown here is derived from an EMBL/GenBank/DDBJ whole genome shotgun (WGS) entry which is preliminary data.</text>
</comment>
<dbReference type="PANTHER" id="PTHR32071:SF121">
    <property type="entry name" value="SIGMA L-DEPENDENT TRANSCRIPTIONAL REGULATOR YQIR-RELATED"/>
    <property type="match status" value="1"/>
</dbReference>
<accession>A0A2H3NYS5</accession>
<evidence type="ECO:0000256" key="4">
    <source>
        <dbReference type="ARBA" id="ARBA00023125"/>
    </source>
</evidence>
<dbReference type="InterPro" id="IPR002078">
    <property type="entry name" value="Sigma_54_int"/>
</dbReference>
<evidence type="ECO:0000313" key="8">
    <source>
        <dbReference type="EMBL" id="PEN05799.1"/>
    </source>
</evidence>
<dbReference type="Proteomes" id="UP000221024">
    <property type="component" value="Unassembled WGS sequence"/>
</dbReference>
<dbReference type="InterPro" id="IPR025662">
    <property type="entry name" value="Sigma_54_int_dom_ATP-bd_1"/>
</dbReference>
<organism evidence="8 9">
    <name type="scientific">Longimonas halophila</name>
    <dbReference type="NCBI Taxonomy" id="1469170"/>
    <lineage>
        <taxon>Bacteria</taxon>
        <taxon>Pseudomonadati</taxon>
        <taxon>Rhodothermota</taxon>
        <taxon>Rhodothermia</taxon>
        <taxon>Rhodothermales</taxon>
        <taxon>Salisaetaceae</taxon>
        <taxon>Longimonas</taxon>
    </lineage>
</organism>
<dbReference type="GO" id="GO:0006355">
    <property type="term" value="P:regulation of DNA-templated transcription"/>
    <property type="evidence" value="ECO:0007669"/>
    <property type="project" value="InterPro"/>
</dbReference>
<dbReference type="SMART" id="SM00382">
    <property type="entry name" value="AAA"/>
    <property type="match status" value="1"/>
</dbReference>
<dbReference type="Gene3D" id="1.10.10.60">
    <property type="entry name" value="Homeodomain-like"/>
    <property type="match status" value="1"/>
</dbReference>
<dbReference type="InterPro" id="IPR027417">
    <property type="entry name" value="P-loop_NTPase"/>
</dbReference>
<evidence type="ECO:0000256" key="2">
    <source>
        <dbReference type="ARBA" id="ARBA00022840"/>
    </source>
</evidence>
<dbReference type="SUPFAM" id="SSF52540">
    <property type="entry name" value="P-loop containing nucleoside triphosphate hydrolases"/>
    <property type="match status" value="1"/>
</dbReference>
<dbReference type="PROSITE" id="PS00688">
    <property type="entry name" value="SIGMA54_INTERACT_3"/>
    <property type="match status" value="1"/>
</dbReference>
<reference evidence="8 9" key="1">
    <citation type="submission" date="2017-10" db="EMBL/GenBank/DDBJ databases">
        <title>Draft genome of Longimonas halophila.</title>
        <authorList>
            <person name="Goh K.M."/>
            <person name="Shamsir M.S."/>
            <person name="Lim S.W."/>
        </authorList>
    </citation>
    <scope>NUCLEOTIDE SEQUENCE [LARGE SCALE GENOMIC DNA]</scope>
    <source>
        <strain evidence="8 9">KCTC 42399</strain>
    </source>
</reference>
<keyword evidence="1" id="KW-0547">Nucleotide-binding</keyword>
<dbReference type="FunFam" id="3.40.50.300:FF:000006">
    <property type="entry name" value="DNA-binding transcriptional regulator NtrC"/>
    <property type="match status" value="1"/>
</dbReference>
<keyword evidence="2" id="KW-0067">ATP-binding</keyword>
<dbReference type="CDD" id="cd00009">
    <property type="entry name" value="AAA"/>
    <property type="match status" value="1"/>
</dbReference>
<dbReference type="Pfam" id="PF02954">
    <property type="entry name" value="HTH_8"/>
    <property type="match status" value="1"/>
</dbReference>
<dbReference type="Pfam" id="PF00158">
    <property type="entry name" value="Sigma54_activat"/>
    <property type="match status" value="1"/>
</dbReference>
<dbReference type="GO" id="GO:0005524">
    <property type="term" value="F:ATP binding"/>
    <property type="evidence" value="ECO:0007669"/>
    <property type="project" value="UniProtKB-KW"/>
</dbReference>
<evidence type="ECO:0000256" key="5">
    <source>
        <dbReference type="ARBA" id="ARBA00023163"/>
    </source>
</evidence>
<gene>
    <name evidence="8" type="ORF">CRI93_11900</name>
</gene>
<evidence type="ECO:0000256" key="1">
    <source>
        <dbReference type="ARBA" id="ARBA00022741"/>
    </source>
</evidence>
<keyword evidence="9" id="KW-1185">Reference proteome</keyword>
<dbReference type="InterPro" id="IPR025944">
    <property type="entry name" value="Sigma_54_int_dom_CS"/>
</dbReference>
<keyword evidence="3" id="KW-0805">Transcription regulation</keyword>
<evidence type="ECO:0000256" key="3">
    <source>
        <dbReference type="ARBA" id="ARBA00023015"/>
    </source>
</evidence>
<dbReference type="InterPro" id="IPR002197">
    <property type="entry name" value="HTH_Fis"/>
</dbReference>
<dbReference type="RefSeq" id="WP_098062861.1">
    <property type="nucleotide sequence ID" value="NZ_PDEP01000011.1"/>
</dbReference>
<dbReference type="InterPro" id="IPR025943">
    <property type="entry name" value="Sigma_54_int_dom_ATP-bd_2"/>
</dbReference>
<feature type="compositionally biased region" description="Polar residues" evidence="6">
    <location>
        <begin position="420"/>
        <end position="432"/>
    </location>
</feature>
<dbReference type="PANTHER" id="PTHR32071">
    <property type="entry name" value="TRANSCRIPTIONAL REGULATORY PROTEIN"/>
    <property type="match status" value="1"/>
</dbReference>
<dbReference type="PRINTS" id="PR01590">
    <property type="entry name" value="HTHFIS"/>
</dbReference>
<dbReference type="OrthoDB" id="9782110at2"/>
<proteinExistence type="predicted"/>
<dbReference type="SUPFAM" id="SSF46689">
    <property type="entry name" value="Homeodomain-like"/>
    <property type="match status" value="1"/>
</dbReference>